<evidence type="ECO:0000313" key="3">
    <source>
        <dbReference type="Proteomes" id="UP000186720"/>
    </source>
</evidence>
<dbReference type="AlphaFoldDB" id="A0A1Q5ZTH4"/>
<dbReference type="Proteomes" id="UP000186720">
    <property type="component" value="Unassembled WGS sequence"/>
</dbReference>
<keyword evidence="3" id="KW-1185">Reference proteome</keyword>
<protein>
    <submittedName>
        <fullName evidence="2">Uncharacterized protein</fullName>
    </submittedName>
</protein>
<feature type="signal peptide" evidence="1">
    <location>
        <begin position="1"/>
        <end position="27"/>
    </location>
</feature>
<feature type="chain" id="PRO_5010315955" evidence="1">
    <location>
        <begin position="28"/>
        <end position="184"/>
    </location>
</feature>
<name>A0A1Q5ZTH4_9SPHI</name>
<dbReference type="OrthoDB" id="791192at2"/>
<dbReference type="RefSeq" id="WP_074487888.1">
    <property type="nucleotide sequence ID" value="NZ_FPAM01000001.1"/>
</dbReference>
<evidence type="ECO:0000313" key="2">
    <source>
        <dbReference type="EMBL" id="OKS85075.1"/>
    </source>
</evidence>
<proteinExistence type="predicted"/>
<reference evidence="2 3" key="1">
    <citation type="submission" date="2016-11" db="EMBL/GenBank/DDBJ databases">
        <title>Whole Genome Sequencing of Mucilaginibacter polytrichastri RG4-7(T) isolated from the moss sample.</title>
        <authorList>
            <person name="Li Y."/>
        </authorList>
    </citation>
    <scope>NUCLEOTIDE SEQUENCE [LARGE SCALE GENOMIC DNA]</scope>
    <source>
        <strain evidence="2 3">RG4-7</strain>
    </source>
</reference>
<gene>
    <name evidence="2" type="ORF">RG47T_0514</name>
</gene>
<organism evidence="2 3">
    <name type="scientific">Mucilaginibacter polytrichastri</name>
    <dbReference type="NCBI Taxonomy" id="1302689"/>
    <lineage>
        <taxon>Bacteria</taxon>
        <taxon>Pseudomonadati</taxon>
        <taxon>Bacteroidota</taxon>
        <taxon>Sphingobacteriia</taxon>
        <taxon>Sphingobacteriales</taxon>
        <taxon>Sphingobacteriaceae</taxon>
        <taxon>Mucilaginibacter</taxon>
    </lineage>
</organism>
<evidence type="ECO:0000256" key="1">
    <source>
        <dbReference type="SAM" id="SignalP"/>
    </source>
</evidence>
<sequence>MSHKPTLLKMKMIFTSVILLSVFAAYAQHTTTIGNKARTGTSNSTFAVIKGQQIGIKMKAGSKTVKLLKLNFGVENRSSDTLKFKVNVYEFNNAIPGESLVKQTIIGSMPKGKNRINVDLAPYEIQVKGTILVAIEWLDNQQVAEPSFFIGLFNGGTWQYENNKWKKMPVAGVDFNVLVEKLKK</sequence>
<dbReference type="STRING" id="1302689.RG47T_0514"/>
<comment type="caution">
    <text evidence="2">The sequence shown here is derived from an EMBL/GenBank/DDBJ whole genome shotgun (WGS) entry which is preliminary data.</text>
</comment>
<keyword evidence="1" id="KW-0732">Signal</keyword>
<dbReference type="EMBL" id="MPPL01000001">
    <property type="protein sequence ID" value="OKS85075.1"/>
    <property type="molecule type" value="Genomic_DNA"/>
</dbReference>
<accession>A0A1Q5ZTH4</accession>